<name>A0A197JEL7_9FUNG</name>
<dbReference type="EMBL" id="KV442114">
    <property type="protein sequence ID" value="OAQ23592.1"/>
    <property type="molecule type" value="Genomic_DNA"/>
</dbReference>
<keyword evidence="1" id="KW-0472">Membrane</keyword>
<protein>
    <recommendedName>
        <fullName evidence="4">Transmembrane protein</fullName>
    </recommendedName>
</protein>
<keyword evidence="1" id="KW-0812">Transmembrane</keyword>
<evidence type="ECO:0000313" key="3">
    <source>
        <dbReference type="Proteomes" id="UP000078512"/>
    </source>
</evidence>
<gene>
    <name evidence="2" type="ORF">K457DRAFT_24901</name>
</gene>
<feature type="transmembrane region" description="Helical" evidence="1">
    <location>
        <begin position="137"/>
        <end position="155"/>
    </location>
</feature>
<dbReference type="Proteomes" id="UP000078512">
    <property type="component" value="Unassembled WGS sequence"/>
</dbReference>
<reference evidence="2 3" key="1">
    <citation type="submission" date="2016-05" db="EMBL/GenBank/DDBJ databases">
        <title>Genome sequencing reveals origins of a unique bacterial endosymbiosis in the earliest lineages of terrestrial Fungi.</title>
        <authorList>
            <consortium name="DOE Joint Genome Institute"/>
            <person name="Uehling J."/>
            <person name="Gryganskyi A."/>
            <person name="Hameed K."/>
            <person name="Tschaplinski T."/>
            <person name="Misztal P."/>
            <person name="Wu S."/>
            <person name="Desiro A."/>
            <person name="Vande Pol N."/>
            <person name="Du Z.-Y."/>
            <person name="Zienkiewicz A."/>
            <person name="Zienkiewicz K."/>
            <person name="Morin E."/>
            <person name="Tisserant E."/>
            <person name="Splivallo R."/>
            <person name="Hainaut M."/>
            <person name="Henrissat B."/>
            <person name="Ohm R."/>
            <person name="Kuo A."/>
            <person name="Yan J."/>
            <person name="Lipzen A."/>
            <person name="Nolan M."/>
            <person name="Labutti K."/>
            <person name="Barry K."/>
            <person name="Goldstein A."/>
            <person name="Labbe J."/>
            <person name="Schadt C."/>
            <person name="Tuskan G."/>
            <person name="Grigoriev I."/>
            <person name="Martin F."/>
            <person name="Vilgalys R."/>
            <person name="Bonito G."/>
        </authorList>
    </citation>
    <scope>NUCLEOTIDE SEQUENCE [LARGE SCALE GENOMIC DNA]</scope>
    <source>
        <strain evidence="2 3">AG-77</strain>
    </source>
</reference>
<evidence type="ECO:0000313" key="2">
    <source>
        <dbReference type="EMBL" id="OAQ23592.1"/>
    </source>
</evidence>
<evidence type="ECO:0008006" key="4">
    <source>
        <dbReference type="Google" id="ProtNLM"/>
    </source>
</evidence>
<keyword evidence="3" id="KW-1185">Reference proteome</keyword>
<keyword evidence="1" id="KW-1133">Transmembrane helix</keyword>
<evidence type="ECO:0000256" key="1">
    <source>
        <dbReference type="SAM" id="Phobius"/>
    </source>
</evidence>
<feature type="transmembrane region" description="Helical" evidence="1">
    <location>
        <begin position="76"/>
        <end position="98"/>
    </location>
</feature>
<accession>A0A197JEL7</accession>
<organism evidence="2 3">
    <name type="scientific">Linnemannia elongata AG-77</name>
    <dbReference type="NCBI Taxonomy" id="1314771"/>
    <lineage>
        <taxon>Eukaryota</taxon>
        <taxon>Fungi</taxon>
        <taxon>Fungi incertae sedis</taxon>
        <taxon>Mucoromycota</taxon>
        <taxon>Mortierellomycotina</taxon>
        <taxon>Mortierellomycetes</taxon>
        <taxon>Mortierellales</taxon>
        <taxon>Mortierellaceae</taxon>
        <taxon>Linnemannia</taxon>
    </lineage>
</organism>
<dbReference type="AlphaFoldDB" id="A0A197JEL7"/>
<proteinExistence type="predicted"/>
<sequence length="156" mass="16772">MAFLLQSLSPSPILLLHFFDDLNQPPPTSGALTGQQKSCYCGLTWTAAEAEEELGSKDVSVLLLVIRRSLRWYSRLLRTSELLLVRAFLLLLLFPFLLQLLPPGENSTAATANGAAPVTPPVLSSTTFPMQQQSENAATSLTAVLGTIAAVFASLL</sequence>